<organism evidence="2 3">
    <name type="scientific">Nocardiopsis aegyptia</name>
    <dbReference type="NCBI Taxonomy" id="220378"/>
    <lineage>
        <taxon>Bacteria</taxon>
        <taxon>Bacillati</taxon>
        <taxon>Actinomycetota</taxon>
        <taxon>Actinomycetes</taxon>
        <taxon>Streptosporangiales</taxon>
        <taxon>Nocardiopsidaceae</taxon>
        <taxon>Nocardiopsis</taxon>
    </lineage>
</organism>
<dbReference type="AlphaFoldDB" id="A0A7Z0J928"/>
<name>A0A7Z0J928_9ACTN</name>
<comment type="caution">
    <text evidence="2">The sequence shown here is derived from an EMBL/GenBank/DDBJ whole genome shotgun (WGS) entry which is preliminary data.</text>
</comment>
<dbReference type="GO" id="GO:0003677">
    <property type="term" value="F:DNA binding"/>
    <property type="evidence" value="ECO:0007669"/>
    <property type="project" value="InterPro"/>
</dbReference>
<dbReference type="EMBL" id="JACCFS010000001">
    <property type="protein sequence ID" value="NYJ33034.1"/>
    <property type="molecule type" value="Genomic_DNA"/>
</dbReference>
<keyword evidence="3" id="KW-1185">Reference proteome</keyword>
<evidence type="ECO:0000259" key="1">
    <source>
        <dbReference type="PROSITE" id="PS50943"/>
    </source>
</evidence>
<reference evidence="2 3" key="1">
    <citation type="submission" date="2020-07" db="EMBL/GenBank/DDBJ databases">
        <title>Sequencing the genomes of 1000 actinobacteria strains.</title>
        <authorList>
            <person name="Klenk H.-P."/>
        </authorList>
    </citation>
    <scope>NUCLEOTIDE SEQUENCE [LARGE SCALE GENOMIC DNA]</scope>
    <source>
        <strain evidence="2 3">DSM 44442</strain>
    </source>
</reference>
<evidence type="ECO:0000313" key="2">
    <source>
        <dbReference type="EMBL" id="NYJ33034.1"/>
    </source>
</evidence>
<feature type="domain" description="HTH cro/C1-type" evidence="1">
    <location>
        <begin position="6"/>
        <end position="60"/>
    </location>
</feature>
<dbReference type="RefSeq" id="WP_179821044.1">
    <property type="nucleotide sequence ID" value="NZ_JACCFS010000001.1"/>
</dbReference>
<evidence type="ECO:0000313" key="3">
    <source>
        <dbReference type="Proteomes" id="UP000572051"/>
    </source>
</evidence>
<dbReference type="InterPro" id="IPR001387">
    <property type="entry name" value="Cro/C1-type_HTH"/>
</dbReference>
<dbReference type="Proteomes" id="UP000572051">
    <property type="component" value="Unassembled WGS sequence"/>
</dbReference>
<dbReference type="Gene3D" id="1.10.260.40">
    <property type="entry name" value="lambda repressor-like DNA-binding domains"/>
    <property type="match status" value="1"/>
</dbReference>
<dbReference type="Pfam" id="PF01381">
    <property type="entry name" value="HTH_3"/>
    <property type="match status" value="1"/>
</dbReference>
<dbReference type="CDD" id="cd00093">
    <property type="entry name" value="HTH_XRE"/>
    <property type="match status" value="1"/>
</dbReference>
<dbReference type="SUPFAM" id="SSF47413">
    <property type="entry name" value="lambda repressor-like DNA-binding domains"/>
    <property type="match status" value="1"/>
</dbReference>
<dbReference type="InterPro" id="IPR010982">
    <property type="entry name" value="Lambda_DNA-bd_dom_sf"/>
</dbReference>
<protein>
    <submittedName>
        <fullName evidence="2">Transcriptional regulator with XRE-family HTH domain</fullName>
    </submittedName>
</protein>
<accession>A0A7Z0J928</accession>
<dbReference type="SMART" id="SM00530">
    <property type="entry name" value="HTH_XRE"/>
    <property type="match status" value="1"/>
</dbReference>
<sequence>MSNERLRIALARSGHTAASLAQQVGTDPKTIERWVNKGRVPRLRNAHAVARVLGVEVRHLWPTLNGRSEVSGPVGSDLVAVYRQRSDVPIETWKTMFDQATESVDIMVYAALFLHEQISDWNGLLRSRARAGVRIRILIGDPACDAVRTRGEEEAFGHGIESRCRLAHMHYRPLLGVDGVDIALQATTLYNSVYRADGEMYVNTHIYGMNAYGNPLFHLHRMTDNGLFDAHAASVDAVWCTARPLTGEIPDGSD</sequence>
<dbReference type="SUPFAM" id="SSF56024">
    <property type="entry name" value="Phospholipase D/nuclease"/>
    <property type="match status" value="1"/>
</dbReference>
<dbReference type="PROSITE" id="PS50943">
    <property type="entry name" value="HTH_CROC1"/>
    <property type="match status" value="1"/>
</dbReference>
<proteinExistence type="predicted"/>
<gene>
    <name evidence="2" type="ORF">HNR10_000915</name>
</gene>